<dbReference type="GO" id="GO:0001522">
    <property type="term" value="P:pseudouridine synthesis"/>
    <property type="evidence" value="ECO:0007669"/>
    <property type="project" value="InterPro"/>
</dbReference>
<evidence type="ECO:0000313" key="2">
    <source>
        <dbReference type="Proteomes" id="UP000012117"/>
    </source>
</evidence>
<gene>
    <name evidence="1" type="ORF">LEP1GSC124_4511</name>
</gene>
<dbReference type="SUPFAM" id="SSF55120">
    <property type="entry name" value="Pseudouridine synthase"/>
    <property type="match status" value="1"/>
</dbReference>
<dbReference type="GO" id="GO:0009982">
    <property type="term" value="F:pseudouridine synthase activity"/>
    <property type="evidence" value="ECO:0007669"/>
    <property type="project" value="InterPro"/>
</dbReference>
<accession>M6ZZN0</accession>
<sequence>ENFTDQLQKQLSLEYLRTVNRLDLDTSGLDFFVKTQIKIKKRIKF</sequence>
<proteinExistence type="predicted"/>
<evidence type="ECO:0000313" key="1">
    <source>
        <dbReference type="EMBL" id="EMP07235.1"/>
    </source>
</evidence>
<dbReference type="GO" id="GO:0006396">
    <property type="term" value="P:RNA processing"/>
    <property type="evidence" value="ECO:0007669"/>
    <property type="project" value="UniProtKB-ARBA"/>
</dbReference>
<protein>
    <submittedName>
        <fullName evidence="1">Uncharacterized protein</fullName>
    </submittedName>
</protein>
<dbReference type="GO" id="GO:0003723">
    <property type="term" value="F:RNA binding"/>
    <property type="evidence" value="ECO:0007669"/>
    <property type="project" value="InterPro"/>
</dbReference>
<dbReference type="Proteomes" id="UP000012117">
    <property type="component" value="Unassembled WGS sequence"/>
</dbReference>
<dbReference type="AlphaFoldDB" id="M6ZZN0"/>
<dbReference type="InterPro" id="IPR020103">
    <property type="entry name" value="PsdUridine_synth_cat_dom_sf"/>
</dbReference>
<reference evidence="1 2" key="1">
    <citation type="submission" date="2013-01" db="EMBL/GenBank/DDBJ databases">
        <authorList>
            <person name="Harkins D.M."/>
            <person name="Durkin A.S."/>
            <person name="Brinkac L.M."/>
            <person name="Haft D.H."/>
            <person name="Selengut J.D."/>
            <person name="Sanka R."/>
            <person name="DePew J."/>
            <person name="Purushe J."/>
            <person name="Picardeau M."/>
            <person name="Werts C."/>
            <person name="Goarant C."/>
            <person name="Vinetz J.M."/>
            <person name="Sutton G.G."/>
            <person name="Nierman W.C."/>
            <person name="Fouts D.E."/>
        </authorList>
    </citation>
    <scope>NUCLEOTIDE SEQUENCE [LARGE SCALE GENOMIC DNA]</scope>
    <source>
        <strain evidence="1 2">200701872</strain>
    </source>
</reference>
<dbReference type="GO" id="GO:0140098">
    <property type="term" value="F:catalytic activity, acting on RNA"/>
    <property type="evidence" value="ECO:0007669"/>
    <property type="project" value="UniProtKB-ARBA"/>
</dbReference>
<name>M6ZZN0_LEPIR</name>
<comment type="caution">
    <text evidence="1">The sequence shown here is derived from an EMBL/GenBank/DDBJ whole genome shotgun (WGS) entry which is preliminary data.</text>
</comment>
<dbReference type="EMBL" id="AKWN02000254">
    <property type="protein sequence ID" value="EMP07235.1"/>
    <property type="molecule type" value="Genomic_DNA"/>
</dbReference>
<organism evidence="1 2">
    <name type="scientific">Leptospira interrogans serovar Pyrogenes str. 200701872</name>
    <dbReference type="NCBI Taxonomy" id="1193029"/>
    <lineage>
        <taxon>Bacteria</taxon>
        <taxon>Pseudomonadati</taxon>
        <taxon>Spirochaetota</taxon>
        <taxon>Spirochaetia</taxon>
        <taxon>Leptospirales</taxon>
        <taxon>Leptospiraceae</taxon>
        <taxon>Leptospira</taxon>
    </lineage>
</organism>
<feature type="non-terminal residue" evidence="1">
    <location>
        <position position="1"/>
    </location>
</feature>